<dbReference type="InterPro" id="IPR052179">
    <property type="entry name" value="DD-CPase-like"/>
</dbReference>
<protein>
    <recommendedName>
        <fullName evidence="1">D-alanyl-D-alanine carboxypeptidase-like core domain-containing protein</fullName>
    </recommendedName>
</protein>
<dbReference type="InterPro" id="IPR009045">
    <property type="entry name" value="Zn_M74/Hedgehog-like"/>
</dbReference>
<dbReference type="SUPFAM" id="SSF55166">
    <property type="entry name" value="Hedgehog/DD-peptidase"/>
    <property type="match status" value="1"/>
</dbReference>
<dbReference type="Pfam" id="PF02557">
    <property type="entry name" value="VanY"/>
    <property type="match status" value="1"/>
</dbReference>
<evidence type="ECO:0000313" key="2">
    <source>
        <dbReference type="EMBL" id="GIJ52589.1"/>
    </source>
</evidence>
<dbReference type="Gene3D" id="3.30.1380.10">
    <property type="match status" value="1"/>
</dbReference>
<keyword evidence="3" id="KW-1185">Reference proteome</keyword>
<dbReference type="GO" id="GO:0006508">
    <property type="term" value="P:proteolysis"/>
    <property type="evidence" value="ECO:0007669"/>
    <property type="project" value="InterPro"/>
</dbReference>
<reference evidence="2" key="1">
    <citation type="submission" date="2021-01" db="EMBL/GenBank/DDBJ databases">
        <title>Whole genome shotgun sequence of Virgisporangium aurantiacum NBRC 16421.</title>
        <authorList>
            <person name="Komaki H."/>
            <person name="Tamura T."/>
        </authorList>
    </citation>
    <scope>NUCLEOTIDE SEQUENCE</scope>
    <source>
        <strain evidence="2">NBRC 16421</strain>
    </source>
</reference>
<proteinExistence type="predicted"/>
<dbReference type="Proteomes" id="UP000612585">
    <property type="component" value="Unassembled WGS sequence"/>
</dbReference>
<dbReference type="AlphaFoldDB" id="A0A8J3YVS7"/>
<gene>
    <name evidence="2" type="ORF">Vau01_001050</name>
</gene>
<dbReference type="CDD" id="cd14814">
    <property type="entry name" value="Peptidase_M15"/>
    <property type="match status" value="1"/>
</dbReference>
<name>A0A8J3YVS7_9ACTN</name>
<evidence type="ECO:0000259" key="1">
    <source>
        <dbReference type="Pfam" id="PF02557"/>
    </source>
</evidence>
<comment type="caution">
    <text evidence="2">The sequence shown here is derived from an EMBL/GenBank/DDBJ whole genome shotgun (WGS) entry which is preliminary data.</text>
</comment>
<dbReference type="PANTHER" id="PTHR34385:SF1">
    <property type="entry name" value="PEPTIDOGLYCAN L-ALANYL-D-GLUTAMATE ENDOPEPTIDASE CWLK"/>
    <property type="match status" value="1"/>
</dbReference>
<dbReference type="PANTHER" id="PTHR34385">
    <property type="entry name" value="D-ALANYL-D-ALANINE CARBOXYPEPTIDASE"/>
    <property type="match status" value="1"/>
</dbReference>
<dbReference type="GO" id="GO:0008233">
    <property type="term" value="F:peptidase activity"/>
    <property type="evidence" value="ECO:0007669"/>
    <property type="project" value="InterPro"/>
</dbReference>
<accession>A0A8J3YVS7</accession>
<dbReference type="InterPro" id="IPR003709">
    <property type="entry name" value="VanY-like_core_dom"/>
</dbReference>
<dbReference type="EMBL" id="BOPG01000002">
    <property type="protein sequence ID" value="GIJ52589.1"/>
    <property type="molecule type" value="Genomic_DNA"/>
</dbReference>
<evidence type="ECO:0000313" key="3">
    <source>
        <dbReference type="Proteomes" id="UP000612585"/>
    </source>
</evidence>
<dbReference type="RefSeq" id="WP_239151187.1">
    <property type="nucleotide sequence ID" value="NZ_BOPG01000002.1"/>
</dbReference>
<organism evidence="2 3">
    <name type="scientific">Virgisporangium aurantiacum</name>
    <dbReference type="NCBI Taxonomy" id="175570"/>
    <lineage>
        <taxon>Bacteria</taxon>
        <taxon>Bacillati</taxon>
        <taxon>Actinomycetota</taxon>
        <taxon>Actinomycetes</taxon>
        <taxon>Micromonosporales</taxon>
        <taxon>Micromonosporaceae</taxon>
        <taxon>Virgisporangium</taxon>
    </lineage>
</organism>
<feature type="domain" description="D-alanyl-D-alanine carboxypeptidase-like core" evidence="1">
    <location>
        <begin position="108"/>
        <end position="210"/>
    </location>
</feature>
<sequence length="212" mass="21962">MDAISSITSRITYIESQLAGLRTGAVPSGTVLSGTANAKAFAQTYTDALAGTAGLEGGSGSGLSLGATGLIGAGRAKLNANGVPLDLAAYGNGRIPAGALSQVGDTRHRLWAPAADSLTRLMADAKRAGVSIGITDSYRPYAEQVDLAQRKGLYSQGGLAAKPGTSDHGWGMAADLDLNPQAQAWMRANAARYGFREDTPREPWHWAYSPRG</sequence>